<accession>A0A839T2M0</accession>
<dbReference type="Proteomes" id="UP000549250">
    <property type="component" value="Unassembled WGS sequence"/>
</dbReference>
<dbReference type="EMBL" id="JACHXI010000002">
    <property type="protein sequence ID" value="MBB3102215.1"/>
    <property type="molecule type" value="Genomic_DNA"/>
</dbReference>
<reference evidence="1 2" key="1">
    <citation type="submission" date="2020-08" db="EMBL/GenBank/DDBJ databases">
        <title>Genomic Encyclopedia of Type Strains, Phase III (KMG-III): the genomes of soil and plant-associated and newly described type strains.</title>
        <authorList>
            <person name="Whitman W."/>
        </authorList>
    </citation>
    <scope>NUCLEOTIDE SEQUENCE [LARGE SCALE GENOMIC DNA]</scope>
    <source>
        <strain evidence="1 2">CECT 4462</strain>
    </source>
</reference>
<protein>
    <submittedName>
        <fullName evidence="1">Uncharacterized protein</fullName>
    </submittedName>
</protein>
<proteinExistence type="predicted"/>
<evidence type="ECO:0000313" key="2">
    <source>
        <dbReference type="Proteomes" id="UP000549250"/>
    </source>
</evidence>
<organism evidence="1 2">
    <name type="scientific">Azomonas macrocytogenes</name>
    <name type="common">Azotobacter macrocytogenes</name>
    <dbReference type="NCBI Taxonomy" id="69962"/>
    <lineage>
        <taxon>Bacteria</taxon>
        <taxon>Pseudomonadati</taxon>
        <taxon>Pseudomonadota</taxon>
        <taxon>Gammaproteobacteria</taxon>
        <taxon>Pseudomonadales</taxon>
        <taxon>Pseudomonadaceae</taxon>
        <taxon>Azomonas</taxon>
    </lineage>
</organism>
<keyword evidence="2" id="KW-1185">Reference proteome</keyword>
<name>A0A839T2M0_AZOMA</name>
<comment type="caution">
    <text evidence="1">The sequence shown here is derived from an EMBL/GenBank/DDBJ whole genome shotgun (WGS) entry which is preliminary data.</text>
</comment>
<gene>
    <name evidence="1" type="ORF">FHR87_000588</name>
</gene>
<dbReference type="RefSeq" id="WP_183165217.1">
    <property type="nucleotide sequence ID" value="NZ_JACHXI010000002.1"/>
</dbReference>
<evidence type="ECO:0000313" key="1">
    <source>
        <dbReference type="EMBL" id="MBB3102215.1"/>
    </source>
</evidence>
<dbReference type="AlphaFoldDB" id="A0A839T2M0"/>
<sequence>MKTNNPMAFQDHACSMKGLLENTAENQRANYETLMMTVLSYLIPCHKQDANN</sequence>